<feature type="compositionally biased region" description="Acidic residues" evidence="13">
    <location>
        <begin position="844"/>
        <end position="855"/>
    </location>
</feature>
<evidence type="ECO:0000256" key="12">
    <source>
        <dbReference type="ARBA" id="ARBA00083294"/>
    </source>
</evidence>
<feature type="compositionally biased region" description="Pro residues" evidence="13">
    <location>
        <begin position="555"/>
        <end position="569"/>
    </location>
</feature>
<dbReference type="EMBL" id="JAAGNN010000028">
    <property type="protein sequence ID" value="KAF4071235.1"/>
    <property type="molecule type" value="Genomic_DNA"/>
</dbReference>
<dbReference type="FunFam" id="3.40.50.300:FF:000399">
    <property type="entry name" value="YLP motif containing 1"/>
    <property type="match status" value="1"/>
</dbReference>
<keyword evidence="7" id="KW-0804">Transcription</keyword>
<keyword evidence="6" id="KW-0805">Transcription regulation</keyword>
<feature type="domain" description="YLPM1-like spectrin repeat" evidence="14">
    <location>
        <begin position="290"/>
        <end position="405"/>
    </location>
</feature>
<comment type="subunit">
    <text evidence="10">Interacts with PPP1CA and NCOA5. Forms a complex with ILF2, ILF3, KHDRBS1, RBMX, NCOA5 and PPP1CA.</text>
</comment>
<evidence type="ECO:0000259" key="14">
    <source>
        <dbReference type="Pfam" id="PF26583"/>
    </source>
</evidence>
<evidence type="ECO:0000256" key="8">
    <source>
        <dbReference type="ARBA" id="ARBA00023242"/>
    </source>
</evidence>
<feature type="region of interest" description="Disordered" evidence="13">
    <location>
        <begin position="212"/>
        <end position="263"/>
    </location>
</feature>
<accession>A0A7J5ZKR7</accession>
<dbReference type="Gene3D" id="3.40.50.300">
    <property type="entry name" value="P-loop containing nucleotide triphosphate hydrolases"/>
    <property type="match status" value="1"/>
</dbReference>
<evidence type="ECO:0000256" key="13">
    <source>
        <dbReference type="SAM" id="MobiDB-lite"/>
    </source>
</evidence>
<keyword evidence="4" id="KW-1017">Isopeptide bond</keyword>
<feature type="compositionally biased region" description="Basic and acidic residues" evidence="13">
    <location>
        <begin position="483"/>
        <end position="500"/>
    </location>
</feature>
<feature type="compositionally biased region" description="Low complexity" evidence="13">
    <location>
        <begin position="665"/>
        <end position="685"/>
    </location>
</feature>
<name>A0A7J5ZKR7_AMEME</name>
<feature type="region of interest" description="Disordered" evidence="13">
    <location>
        <begin position="821"/>
        <end position="855"/>
    </location>
</feature>
<feature type="compositionally biased region" description="Low complexity" evidence="13">
    <location>
        <begin position="142"/>
        <end position="175"/>
    </location>
</feature>
<dbReference type="PANTHER" id="PTHR13413">
    <property type="entry name" value="YLP MOTIF CONTAINING PROTEIN NUCLEAR PROTEIN ZAP"/>
    <property type="match status" value="1"/>
</dbReference>
<feature type="compositionally biased region" description="Basic and acidic residues" evidence="13">
    <location>
        <begin position="1322"/>
        <end position="1371"/>
    </location>
</feature>
<proteinExistence type="predicted"/>
<evidence type="ECO:0000256" key="1">
    <source>
        <dbReference type="ARBA" id="ARBA00004324"/>
    </source>
</evidence>
<feature type="compositionally biased region" description="Basic and acidic residues" evidence="13">
    <location>
        <begin position="176"/>
        <end position="185"/>
    </location>
</feature>
<feature type="compositionally biased region" description="Pro residues" evidence="13">
    <location>
        <begin position="96"/>
        <end position="115"/>
    </location>
</feature>
<feature type="compositionally biased region" description="Basic and acidic residues" evidence="13">
    <location>
        <begin position="1030"/>
        <end position="1056"/>
    </location>
</feature>
<dbReference type="SUPFAM" id="SSF52540">
    <property type="entry name" value="P-loop containing nucleoside triphosphate hydrolases"/>
    <property type="match status" value="1"/>
</dbReference>
<evidence type="ECO:0000313" key="16">
    <source>
        <dbReference type="Proteomes" id="UP000593565"/>
    </source>
</evidence>
<dbReference type="InterPro" id="IPR026314">
    <property type="entry name" value="YLP_motif_con_p1"/>
</dbReference>
<evidence type="ECO:0000256" key="6">
    <source>
        <dbReference type="ARBA" id="ARBA00023015"/>
    </source>
</evidence>
<evidence type="ECO:0000256" key="10">
    <source>
        <dbReference type="ARBA" id="ARBA00065932"/>
    </source>
</evidence>
<feature type="compositionally biased region" description="Polar residues" evidence="13">
    <location>
        <begin position="580"/>
        <end position="613"/>
    </location>
</feature>
<dbReference type="PANTHER" id="PTHR13413:SF0">
    <property type="entry name" value="YLP MOTIF-CONTAINING PROTEIN 1"/>
    <property type="match status" value="1"/>
</dbReference>
<feature type="compositionally biased region" description="Low complexity" evidence="13">
    <location>
        <begin position="699"/>
        <end position="713"/>
    </location>
</feature>
<feature type="compositionally biased region" description="Basic and acidic residues" evidence="13">
    <location>
        <begin position="1067"/>
        <end position="1099"/>
    </location>
</feature>
<feature type="compositionally biased region" description="Basic and acidic residues" evidence="13">
    <location>
        <begin position="1444"/>
        <end position="1458"/>
    </location>
</feature>
<gene>
    <name evidence="15" type="ORF">AMELA_G00283850</name>
</gene>
<dbReference type="GO" id="GO:0032204">
    <property type="term" value="P:regulation of telomere maintenance"/>
    <property type="evidence" value="ECO:0007669"/>
    <property type="project" value="TreeGrafter"/>
</dbReference>
<feature type="compositionally biased region" description="Basic and acidic residues" evidence="13">
    <location>
        <begin position="643"/>
        <end position="664"/>
    </location>
</feature>
<feature type="compositionally biased region" description="Basic and acidic residues" evidence="13">
    <location>
        <begin position="1107"/>
        <end position="1125"/>
    </location>
</feature>
<dbReference type="GO" id="GO:0016607">
    <property type="term" value="C:nuclear speck"/>
    <property type="evidence" value="ECO:0007669"/>
    <property type="project" value="UniProtKB-SubCell"/>
</dbReference>
<reference evidence="15 16" key="1">
    <citation type="submission" date="2020-02" db="EMBL/GenBank/DDBJ databases">
        <title>A chromosome-scale genome assembly of the black bullhead catfish (Ameiurus melas).</title>
        <authorList>
            <person name="Wen M."/>
            <person name="Zham M."/>
            <person name="Cabau C."/>
            <person name="Klopp C."/>
            <person name="Donnadieu C."/>
            <person name="Roques C."/>
            <person name="Bouchez O."/>
            <person name="Lampietro C."/>
            <person name="Jouanno E."/>
            <person name="Herpin A."/>
            <person name="Louis A."/>
            <person name="Berthelot C."/>
            <person name="Parey E."/>
            <person name="Roest-Crollius H."/>
            <person name="Braasch I."/>
            <person name="Postlethwait J."/>
            <person name="Robinson-Rechavi M."/>
            <person name="Echchiki A."/>
            <person name="Begum T."/>
            <person name="Montfort J."/>
            <person name="Schartl M."/>
            <person name="Bobe J."/>
            <person name="Guiguen Y."/>
        </authorList>
    </citation>
    <scope>NUCLEOTIDE SEQUENCE [LARGE SCALE GENOMIC DNA]</scope>
    <source>
        <strain evidence="15">M_S1</strain>
        <tissue evidence="15">Blood</tissue>
    </source>
</reference>
<evidence type="ECO:0000256" key="11">
    <source>
        <dbReference type="ARBA" id="ARBA00068971"/>
    </source>
</evidence>
<feature type="region of interest" description="Disordered" evidence="13">
    <location>
        <begin position="400"/>
        <end position="794"/>
    </location>
</feature>
<keyword evidence="3" id="KW-0678">Repressor</keyword>
<feature type="region of interest" description="Disordered" evidence="13">
    <location>
        <begin position="1"/>
        <end position="190"/>
    </location>
</feature>
<evidence type="ECO:0000256" key="3">
    <source>
        <dbReference type="ARBA" id="ARBA00022491"/>
    </source>
</evidence>
<comment type="subcellular location">
    <subcellularLocation>
        <location evidence="1">Nucleus speckle</location>
    </subcellularLocation>
</comment>
<feature type="compositionally biased region" description="Pro residues" evidence="13">
    <location>
        <begin position="231"/>
        <end position="255"/>
    </location>
</feature>
<evidence type="ECO:0000256" key="7">
    <source>
        <dbReference type="ARBA" id="ARBA00023163"/>
    </source>
</evidence>
<feature type="compositionally biased region" description="Basic and acidic residues" evidence="13">
    <location>
        <begin position="832"/>
        <end position="843"/>
    </location>
</feature>
<feature type="compositionally biased region" description="Pro residues" evidence="13">
    <location>
        <begin position="127"/>
        <end position="141"/>
    </location>
</feature>
<comment type="caution">
    <text evidence="15">The sequence shown here is derived from an EMBL/GenBank/DDBJ whole genome shotgun (WGS) entry which is preliminary data.</text>
</comment>
<feature type="compositionally biased region" description="Low complexity" evidence="13">
    <location>
        <begin position="57"/>
        <end position="95"/>
    </location>
</feature>
<feature type="region of interest" description="Disordered" evidence="13">
    <location>
        <begin position="869"/>
        <end position="1173"/>
    </location>
</feature>
<evidence type="ECO:0000256" key="5">
    <source>
        <dbReference type="ARBA" id="ARBA00022843"/>
    </source>
</evidence>
<evidence type="ECO:0000256" key="9">
    <source>
        <dbReference type="ARBA" id="ARBA00058677"/>
    </source>
</evidence>
<feature type="compositionally biased region" description="Basic and acidic residues" evidence="13">
    <location>
        <begin position="941"/>
        <end position="970"/>
    </location>
</feature>
<feature type="region of interest" description="Disordered" evidence="13">
    <location>
        <begin position="1322"/>
        <end position="1466"/>
    </location>
</feature>
<dbReference type="Pfam" id="PF26583">
    <property type="entry name" value="Spectrin_YLPM1"/>
    <property type="match status" value="1"/>
</dbReference>
<feature type="compositionally biased region" description="Pro residues" evidence="13">
    <location>
        <begin position="460"/>
        <end position="471"/>
    </location>
</feature>
<evidence type="ECO:0000256" key="2">
    <source>
        <dbReference type="ARBA" id="ARBA00022481"/>
    </source>
</evidence>
<organism evidence="15 16">
    <name type="scientific">Ameiurus melas</name>
    <name type="common">Black bullhead</name>
    <name type="synonym">Silurus melas</name>
    <dbReference type="NCBI Taxonomy" id="219545"/>
    <lineage>
        <taxon>Eukaryota</taxon>
        <taxon>Metazoa</taxon>
        <taxon>Chordata</taxon>
        <taxon>Craniata</taxon>
        <taxon>Vertebrata</taxon>
        <taxon>Euteleostomi</taxon>
        <taxon>Actinopterygii</taxon>
        <taxon>Neopterygii</taxon>
        <taxon>Teleostei</taxon>
        <taxon>Ostariophysi</taxon>
        <taxon>Siluriformes</taxon>
        <taxon>Ictaluridae</taxon>
        <taxon>Ameiurus</taxon>
    </lineage>
</organism>
<keyword evidence="16" id="KW-1185">Reference proteome</keyword>
<keyword evidence="2" id="KW-0488">Methylation</keyword>
<feature type="compositionally biased region" description="Polar residues" evidence="13">
    <location>
        <begin position="431"/>
        <end position="443"/>
    </location>
</feature>
<feature type="compositionally biased region" description="Basic residues" evidence="13">
    <location>
        <begin position="986"/>
        <end position="1000"/>
    </location>
</feature>
<feature type="compositionally biased region" description="Basic and acidic residues" evidence="13">
    <location>
        <begin position="1379"/>
        <end position="1420"/>
    </location>
</feature>
<evidence type="ECO:0000256" key="4">
    <source>
        <dbReference type="ARBA" id="ARBA00022499"/>
    </source>
</evidence>
<evidence type="ECO:0000313" key="15">
    <source>
        <dbReference type="EMBL" id="KAF4071235.1"/>
    </source>
</evidence>
<dbReference type="InterPro" id="IPR027417">
    <property type="entry name" value="P-loop_NTPase"/>
</dbReference>
<protein>
    <recommendedName>
        <fullName evidence="11">YLP motif-containing protein 1</fullName>
    </recommendedName>
    <alternativeName>
        <fullName evidence="12">Nuclear protein ZAP3</fullName>
    </alternativeName>
</protein>
<keyword evidence="8" id="KW-0539">Nucleus</keyword>
<dbReference type="Pfam" id="PF13671">
    <property type="entry name" value="AAA_33"/>
    <property type="match status" value="1"/>
</dbReference>
<sequence>MYPAWGGYSGGGPQPQHFSPRSQPFRGPPPPAGGFGGYGAPSPAASSNFSSLHEQHLQQMQQLQQLHQRQLQSVLHYNNNNANNGNTASFGAAPGPGAPPHWTGPPAGFPPPPAHFNPDPAQNRGPPELPPVPPPVPPPAPTTSTPTHPSNTTTTNNAHTSTSSTTTSTALTDVSTHPEPKEKATDLSAMSLQEQQDYWYKQHLQNLQKLKNEKAKQGNTDTASQGNTDMPPVPPPPNEAPPPPPPSEEPPPPPPPDDKPSIVESADPVEAARLQQLQAAAAQWQQVQYHRAGYQYQALMQEHTQLQQILHRYQQVIQQPAHIQSMPVDMQLQHYEMQQQQFAPVLQDWDRHFKLWLDQFQAYPHKDQLQEYEGQWRQWQEQMNSTSAHLNERVTTLRGMKQPYGTGDSYGSMVGPYGQPPPSAPDMGSSMAPNSRDLSSGPPQCTHPPNLPGTNAVELGPPPGLEGPVGPPGTGARQPGPHGRFEGPRGPRFEGPRGPRFEPPSQQRFSGPPRFDVSQRFGMPPRGNQIRLGPPGRFENPPRQSPPSRFERPPGPHLGPPIGPPPPGPGLSQDKPVPVIQTNSQLGKPDSSQGSVPLSVTTGKNENRTPQPETEQKSMSDDVIDSEDGFFVQSDPIPQSQADKGKKAETVRQAAKEEESKSDASKTTASTSSSTSVPPTQTPSTGNKTPEAPKNISAPQQRPQPQQVPFQPDMPKEPPGKPQVMNQSGPPRALRGRGRGQGPLPMRGRGRGRGQMGRPMGPPSISDPNYHVEDAPYDQQPPMEQDFGWGDHCQEPHEMIDDQVAHEIWQPEEHHFQKEYYEETEEQAPPRGRMDPPEGPQEHWEEEQSEYWEEGDPYWAERRPPMIRHRPSFAPEGPRRPPFQPRFMHHGPRRPPPPLDMERDPHGPPPHMGPRFRRGGPGPWGPPPRHDIRRPPPPPHELLERESPGYHEEMEREPGWPHAHSREPRHLPLPPHEMMERDMRRPPMRPHPMARGRWRRPPHEDPQGAYEQDYGTEFGPEDDGYGRPPSDFHHRDYREDEEFYHSREEWRREHPDCGFPPHPLRRPPPDHLRDDPWREERDGTFSYENEDRIRAERRGPGYADGTLYRERDQEPPFHSRPDWERPPPPPLPERVYPGPTEETRLLYDRNPEHPIAPQSGVPEAPLDQMSPGGTKTVLALSQRQHEIILKAAQELKMIRELQESKKVLGDASNLESSGLPPEIPAGLLGLEIPPEVKTALQDVSGRHLESGMHQPNQVTDFLHTASAPPPKPTFIAKTVDYGHGHDVGAKVERISYGERIVLRPDPLPSDRLYEKELLGRRDPYYDRRGDPYGDQREYGRDREREIFRDRPPLDYDRDRLERERYSRDERPPPGPLRPAYRERERDVREHSSRSSRDREPYNRPGYERSSYERSLERYDHGASSYGSDRRSYPDEPPPPSVPQRLEKKPETKNVDDILKPPGRANRPDRIVVIMRGLPGSGKSHLAKLIRDKEVEFGGAPPRVLGLDDYFMTEVEKEEKDPDTGKRIKTKVLEYEYEPEMEDTYRNSMLKTFRKTLDDGFFPFIILDAINEKVKYFDQFWSAAKTKGFEVYVAEVSADHQTCAKRNIHGRKLKDITKLANSWESAPVHMARLDLRSLLQDAAIEEVEMEDFNPSEMDGAAEEKKEEEDEADLGYLPKSKWEMDTSEAKLDKLDGLAGGGKRKRDVSAMEDFLQLPDDYASRMSQPGKKRVRWADLEEQKDADRKRAIGAICTRPLYTQHTVLLCGSRDGEELHAVINYLLRRLGHSHL</sequence>
<dbReference type="Proteomes" id="UP000593565">
    <property type="component" value="Unassembled WGS sequence"/>
</dbReference>
<feature type="compositionally biased region" description="Polar residues" evidence="13">
    <location>
        <begin position="217"/>
        <end position="228"/>
    </location>
</feature>
<feature type="compositionally biased region" description="Basic and acidic residues" evidence="13">
    <location>
        <begin position="1141"/>
        <end position="1152"/>
    </location>
</feature>
<keyword evidence="5" id="KW-0832">Ubl conjugation</keyword>
<dbReference type="InterPro" id="IPR058903">
    <property type="entry name" value="Spectrin_YLPM1-like"/>
</dbReference>
<comment type="function">
    <text evidence="9">Plays a role in the reduction of telomerase activity during differentiation of embryonic stem cells by binding to the core promoter of TERT and controlling its down-regulation.</text>
</comment>